<sequence>MSNACVLCSGFNVTHFSEFFMNV</sequence>
<name>A0A2P2PX55_RHIMU</name>
<reference evidence="1" key="1">
    <citation type="submission" date="2018-02" db="EMBL/GenBank/DDBJ databases">
        <title>Rhizophora mucronata_Transcriptome.</title>
        <authorList>
            <person name="Meera S.P."/>
            <person name="Sreeshan A."/>
            <person name="Augustine A."/>
        </authorList>
    </citation>
    <scope>NUCLEOTIDE SEQUENCE</scope>
    <source>
        <tissue evidence="1">Leaf</tissue>
    </source>
</reference>
<dbReference type="AlphaFoldDB" id="A0A2P2PX55"/>
<dbReference type="EMBL" id="GGEC01078833">
    <property type="protein sequence ID" value="MBX59317.1"/>
    <property type="molecule type" value="Transcribed_RNA"/>
</dbReference>
<organism evidence="1">
    <name type="scientific">Rhizophora mucronata</name>
    <name type="common">Asiatic mangrove</name>
    <dbReference type="NCBI Taxonomy" id="61149"/>
    <lineage>
        <taxon>Eukaryota</taxon>
        <taxon>Viridiplantae</taxon>
        <taxon>Streptophyta</taxon>
        <taxon>Embryophyta</taxon>
        <taxon>Tracheophyta</taxon>
        <taxon>Spermatophyta</taxon>
        <taxon>Magnoliopsida</taxon>
        <taxon>eudicotyledons</taxon>
        <taxon>Gunneridae</taxon>
        <taxon>Pentapetalae</taxon>
        <taxon>rosids</taxon>
        <taxon>fabids</taxon>
        <taxon>Malpighiales</taxon>
        <taxon>Rhizophoraceae</taxon>
        <taxon>Rhizophora</taxon>
    </lineage>
</organism>
<protein>
    <submittedName>
        <fullName evidence="1">Uncharacterized protein</fullName>
    </submittedName>
</protein>
<accession>A0A2P2PX55</accession>
<proteinExistence type="predicted"/>
<evidence type="ECO:0000313" key="1">
    <source>
        <dbReference type="EMBL" id="MBX59317.1"/>
    </source>
</evidence>